<proteinExistence type="predicted"/>
<keyword evidence="3" id="KW-1185">Reference proteome</keyword>
<organism evidence="2 3">
    <name type="scientific">Eragrostis curvula</name>
    <name type="common">weeping love grass</name>
    <dbReference type="NCBI Taxonomy" id="38414"/>
    <lineage>
        <taxon>Eukaryota</taxon>
        <taxon>Viridiplantae</taxon>
        <taxon>Streptophyta</taxon>
        <taxon>Embryophyta</taxon>
        <taxon>Tracheophyta</taxon>
        <taxon>Spermatophyta</taxon>
        <taxon>Magnoliopsida</taxon>
        <taxon>Liliopsida</taxon>
        <taxon>Poales</taxon>
        <taxon>Poaceae</taxon>
        <taxon>PACMAD clade</taxon>
        <taxon>Chloridoideae</taxon>
        <taxon>Eragrostideae</taxon>
        <taxon>Eragrostidinae</taxon>
        <taxon>Eragrostis</taxon>
    </lineage>
</organism>
<evidence type="ECO:0000313" key="3">
    <source>
        <dbReference type="Proteomes" id="UP000324897"/>
    </source>
</evidence>
<dbReference type="AlphaFoldDB" id="A0A5J9UTY2"/>
<gene>
    <name evidence="2" type="ORF">EJB05_29931</name>
</gene>
<evidence type="ECO:0000313" key="2">
    <source>
        <dbReference type="EMBL" id="TVU27329.1"/>
    </source>
</evidence>
<name>A0A5J9UTY2_9POAL</name>
<feature type="compositionally biased region" description="Basic residues" evidence="1">
    <location>
        <begin position="26"/>
        <end position="58"/>
    </location>
</feature>
<feature type="compositionally biased region" description="Low complexity" evidence="1">
    <location>
        <begin position="1"/>
        <end position="20"/>
    </location>
</feature>
<feature type="region of interest" description="Disordered" evidence="1">
    <location>
        <begin position="1"/>
        <end position="66"/>
    </location>
</feature>
<accession>A0A5J9UTY2</accession>
<feature type="non-terminal residue" evidence="2">
    <location>
        <position position="1"/>
    </location>
</feature>
<evidence type="ECO:0000256" key="1">
    <source>
        <dbReference type="SAM" id="MobiDB-lite"/>
    </source>
</evidence>
<dbReference type="Gramene" id="TVU27329">
    <property type="protein sequence ID" value="TVU27329"/>
    <property type="gene ID" value="EJB05_29931"/>
</dbReference>
<sequence length="121" mass="12727">MEGAGAKQAACAGAGSGASDPGPPPRRSRSSRTAHRGGGRRPHPARLQGRARCKRPTRRPGGGREGVVLVAAGHRARPRQGCTGRRVLERINKQQGPKAKKLCLKRTLTGPWGTTDISAPL</sequence>
<dbReference type="EMBL" id="RWGY01000013">
    <property type="protein sequence ID" value="TVU27329.1"/>
    <property type="molecule type" value="Genomic_DNA"/>
</dbReference>
<comment type="caution">
    <text evidence="2">The sequence shown here is derived from an EMBL/GenBank/DDBJ whole genome shotgun (WGS) entry which is preliminary data.</text>
</comment>
<protein>
    <submittedName>
        <fullName evidence="2">Uncharacterized protein</fullName>
    </submittedName>
</protein>
<reference evidence="2 3" key="1">
    <citation type="journal article" date="2019" name="Sci. Rep.">
        <title>A high-quality genome of Eragrostis curvula grass provides insights into Poaceae evolution and supports new strategies to enhance forage quality.</title>
        <authorList>
            <person name="Carballo J."/>
            <person name="Santos B.A.C.M."/>
            <person name="Zappacosta D."/>
            <person name="Garbus I."/>
            <person name="Selva J.P."/>
            <person name="Gallo C.A."/>
            <person name="Diaz A."/>
            <person name="Albertini E."/>
            <person name="Caccamo M."/>
            <person name="Echenique V."/>
        </authorList>
    </citation>
    <scope>NUCLEOTIDE SEQUENCE [LARGE SCALE GENOMIC DNA]</scope>
    <source>
        <strain evidence="3">cv. Victoria</strain>
        <tissue evidence="2">Leaf</tissue>
    </source>
</reference>
<dbReference type="Proteomes" id="UP000324897">
    <property type="component" value="Chromosome 2"/>
</dbReference>